<dbReference type="KEGG" id="dpx:DAPPUDRAFT_100710"/>
<name>E9GB60_DAPPU</name>
<dbReference type="OrthoDB" id="10532826at2759"/>
<protein>
    <recommendedName>
        <fullName evidence="4">WAP domain-containing protein</fullName>
    </recommendedName>
</protein>
<evidence type="ECO:0000313" key="2">
    <source>
        <dbReference type="EMBL" id="EFX83422.1"/>
    </source>
</evidence>
<evidence type="ECO:0000256" key="1">
    <source>
        <dbReference type="SAM" id="SignalP"/>
    </source>
</evidence>
<feature type="chain" id="PRO_5003237314" description="WAP domain-containing protein" evidence="1">
    <location>
        <begin position="23"/>
        <end position="179"/>
    </location>
</feature>
<feature type="signal peptide" evidence="1">
    <location>
        <begin position="1"/>
        <end position="22"/>
    </location>
</feature>
<dbReference type="AlphaFoldDB" id="E9GB60"/>
<proteinExistence type="predicted"/>
<evidence type="ECO:0000313" key="3">
    <source>
        <dbReference type="Proteomes" id="UP000000305"/>
    </source>
</evidence>
<dbReference type="Gene3D" id="3.30.70.2800">
    <property type="match status" value="1"/>
</dbReference>
<dbReference type="HOGENOM" id="CLU_1504952_0_0_1"/>
<dbReference type="InParanoid" id="E9GB60"/>
<gene>
    <name evidence="2" type="ORF">DAPPUDRAFT_100710</name>
</gene>
<keyword evidence="1" id="KW-0732">Signal</keyword>
<sequence>MTLLRFYISFTFLSMISYQVNAERCGPTKFRMVPVVKVLSLWRPVAYCHDGSRANPCCGNGKCNSICRNCTGGCRKARTDEPEVAMDLNAVANRQNLMEMLNEGDGRISVEDATNPTIISDIEVISLVAPDQQTQEQRYIGHPHIGQGWGGVSHRPYIGGFGYPYGGGFGRPSGGRPWW</sequence>
<dbReference type="EMBL" id="GL732537">
    <property type="protein sequence ID" value="EFX83422.1"/>
    <property type="molecule type" value="Genomic_DNA"/>
</dbReference>
<reference evidence="2 3" key="1">
    <citation type="journal article" date="2011" name="Science">
        <title>The ecoresponsive genome of Daphnia pulex.</title>
        <authorList>
            <person name="Colbourne J.K."/>
            <person name="Pfrender M.E."/>
            <person name="Gilbert D."/>
            <person name="Thomas W.K."/>
            <person name="Tucker A."/>
            <person name="Oakley T.H."/>
            <person name="Tokishita S."/>
            <person name="Aerts A."/>
            <person name="Arnold G.J."/>
            <person name="Basu M.K."/>
            <person name="Bauer D.J."/>
            <person name="Caceres C.E."/>
            <person name="Carmel L."/>
            <person name="Casola C."/>
            <person name="Choi J.H."/>
            <person name="Detter J.C."/>
            <person name="Dong Q."/>
            <person name="Dusheyko S."/>
            <person name="Eads B.D."/>
            <person name="Frohlich T."/>
            <person name="Geiler-Samerotte K.A."/>
            <person name="Gerlach D."/>
            <person name="Hatcher P."/>
            <person name="Jogdeo S."/>
            <person name="Krijgsveld J."/>
            <person name="Kriventseva E.V."/>
            <person name="Kultz D."/>
            <person name="Laforsch C."/>
            <person name="Lindquist E."/>
            <person name="Lopez J."/>
            <person name="Manak J.R."/>
            <person name="Muller J."/>
            <person name="Pangilinan J."/>
            <person name="Patwardhan R.P."/>
            <person name="Pitluck S."/>
            <person name="Pritham E.J."/>
            <person name="Rechtsteiner A."/>
            <person name="Rho M."/>
            <person name="Rogozin I.B."/>
            <person name="Sakarya O."/>
            <person name="Salamov A."/>
            <person name="Schaack S."/>
            <person name="Shapiro H."/>
            <person name="Shiga Y."/>
            <person name="Skalitzky C."/>
            <person name="Smith Z."/>
            <person name="Souvorov A."/>
            <person name="Sung W."/>
            <person name="Tang Z."/>
            <person name="Tsuchiya D."/>
            <person name="Tu H."/>
            <person name="Vos H."/>
            <person name="Wang M."/>
            <person name="Wolf Y.I."/>
            <person name="Yamagata H."/>
            <person name="Yamada T."/>
            <person name="Ye Y."/>
            <person name="Shaw J.R."/>
            <person name="Andrews J."/>
            <person name="Crease T.J."/>
            <person name="Tang H."/>
            <person name="Lucas S.M."/>
            <person name="Robertson H.M."/>
            <person name="Bork P."/>
            <person name="Koonin E.V."/>
            <person name="Zdobnov E.M."/>
            <person name="Grigoriev I.V."/>
            <person name="Lynch M."/>
            <person name="Boore J.L."/>
        </authorList>
    </citation>
    <scope>NUCLEOTIDE SEQUENCE [LARGE SCALE GENOMIC DNA]</scope>
</reference>
<evidence type="ECO:0008006" key="4">
    <source>
        <dbReference type="Google" id="ProtNLM"/>
    </source>
</evidence>
<accession>E9GB60</accession>
<keyword evidence="3" id="KW-1185">Reference proteome</keyword>
<organism evidence="2 3">
    <name type="scientific">Daphnia pulex</name>
    <name type="common">Water flea</name>
    <dbReference type="NCBI Taxonomy" id="6669"/>
    <lineage>
        <taxon>Eukaryota</taxon>
        <taxon>Metazoa</taxon>
        <taxon>Ecdysozoa</taxon>
        <taxon>Arthropoda</taxon>
        <taxon>Crustacea</taxon>
        <taxon>Branchiopoda</taxon>
        <taxon>Diplostraca</taxon>
        <taxon>Cladocera</taxon>
        <taxon>Anomopoda</taxon>
        <taxon>Daphniidae</taxon>
        <taxon>Daphnia</taxon>
    </lineage>
</organism>
<dbReference type="Proteomes" id="UP000000305">
    <property type="component" value="Unassembled WGS sequence"/>
</dbReference>